<feature type="transmembrane region" description="Helical" evidence="1">
    <location>
        <begin position="20"/>
        <end position="38"/>
    </location>
</feature>
<dbReference type="InterPro" id="IPR007686">
    <property type="entry name" value="YutG/PgpA"/>
</dbReference>
<dbReference type="PANTHER" id="PTHR36305">
    <property type="entry name" value="PHOSPHATIDYLGLYCEROPHOSPHATASE A"/>
    <property type="match status" value="1"/>
</dbReference>
<dbReference type="CDD" id="cd06971">
    <property type="entry name" value="PgpA"/>
    <property type="match status" value="1"/>
</dbReference>
<feature type="transmembrane region" description="Helical" evidence="1">
    <location>
        <begin position="44"/>
        <end position="61"/>
    </location>
</feature>
<dbReference type="OrthoDB" id="9804091at2"/>
<keyword evidence="4" id="KW-1185">Reference proteome</keyword>
<evidence type="ECO:0000313" key="3">
    <source>
        <dbReference type="EMBL" id="BBM86418.1"/>
    </source>
</evidence>
<dbReference type="KEGG" id="uam:UABAM_04804"/>
<dbReference type="PIRSF" id="PIRSF006162">
    <property type="entry name" value="PgpA"/>
    <property type="match status" value="1"/>
</dbReference>
<accession>A0A5S9IQU7</accession>
<dbReference type="GO" id="GO:0006629">
    <property type="term" value="P:lipid metabolic process"/>
    <property type="evidence" value="ECO:0007669"/>
    <property type="project" value="InterPro"/>
</dbReference>
<dbReference type="InterPro" id="IPR036681">
    <property type="entry name" value="PgpA-like_sf"/>
</dbReference>
<dbReference type="RefSeq" id="WP_151970477.1">
    <property type="nucleotide sequence ID" value="NZ_AP019860.1"/>
</dbReference>
<dbReference type="Pfam" id="PF04608">
    <property type="entry name" value="PgpA"/>
    <property type="match status" value="1"/>
</dbReference>
<keyword evidence="1" id="KW-0472">Membrane</keyword>
<evidence type="ECO:0000313" key="4">
    <source>
        <dbReference type="Proteomes" id="UP000326354"/>
    </source>
</evidence>
<feature type="transmembrane region" description="Helical" evidence="1">
    <location>
        <begin position="82"/>
        <end position="106"/>
    </location>
</feature>
<feature type="domain" description="YutG/PgpA" evidence="2">
    <location>
        <begin position="7"/>
        <end position="147"/>
    </location>
</feature>
<reference evidence="3 4" key="1">
    <citation type="submission" date="2019-08" db="EMBL/GenBank/DDBJ databases">
        <title>Complete genome sequence of Candidatus Uab amorphum.</title>
        <authorList>
            <person name="Shiratori T."/>
            <person name="Suzuki S."/>
            <person name="Kakizawa Y."/>
            <person name="Ishida K."/>
        </authorList>
    </citation>
    <scope>NUCLEOTIDE SEQUENCE [LARGE SCALE GENOMIC DNA]</scope>
    <source>
        <strain evidence="3 4">SRT547</strain>
    </source>
</reference>
<dbReference type="SUPFAM" id="SSF101307">
    <property type="entry name" value="YutG-like"/>
    <property type="match status" value="1"/>
</dbReference>
<dbReference type="GO" id="GO:0008962">
    <property type="term" value="F:phosphatidylglycerophosphatase activity"/>
    <property type="evidence" value="ECO:0007669"/>
    <property type="project" value="InterPro"/>
</dbReference>
<keyword evidence="1" id="KW-0812">Transmembrane</keyword>
<dbReference type="Proteomes" id="UP000326354">
    <property type="component" value="Chromosome"/>
</dbReference>
<gene>
    <name evidence="3" type="ORF">UABAM_04804</name>
</gene>
<sequence length="166" mass="18605">MDFLCKIIATFFFLGNSPKMPGTMGTVGAAIVYSILLVFECLNFYVLLSCMLAASILNILIGKWAENYYQTKDPQKVVIDEVAGYFMTVMCFQPSWEVAIFGFIAFRIFDIWKPYPVCKVEKFPHGFGVLADDLLAGVYAAILLLAIGYALPFITTAWSITLFQFV</sequence>
<evidence type="ECO:0000256" key="1">
    <source>
        <dbReference type="SAM" id="Phobius"/>
    </source>
</evidence>
<dbReference type="PANTHER" id="PTHR36305:SF1">
    <property type="entry name" value="PHOSPHATIDYLGLYCEROPHOSPHATASE A"/>
    <property type="match status" value="1"/>
</dbReference>
<feature type="transmembrane region" description="Helical" evidence="1">
    <location>
        <begin position="138"/>
        <end position="163"/>
    </location>
</feature>
<dbReference type="InterPro" id="IPR026037">
    <property type="entry name" value="PgpA"/>
</dbReference>
<proteinExistence type="predicted"/>
<dbReference type="EMBL" id="AP019860">
    <property type="protein sequence ID" value="BBM86418.1"/>
    <property type="molecule type" value="Genomic_DNA"/>
</dbReference>
<dbReference type="AlphaFoldDB" id="A0A5S9IQU7"/>
<organism evidence="3 4">
    <name type="scientific">Uabimicrobium amorphum</name>
    <dbReference type="NCBI Taxonomy" id="2596890"/>
    <lineage>
        <taxon>Bacteria</taxon>
        <taxon>Pseudomonadati</taxon>
        <taxon>Planctomycetota</taxon>
        <taxon>Candidatus Uabimicrobiia</taxon>
        <taxon>Candidatus Uabimicrobiales</taxon>
        <taxon>Candidatus Uabimicrobiaceae</taxon>
        <taxon>Candidatus Uabimicrobium</taxon>
    </lineage>
</organism>
<evidence type="ECO:0000259" key="2">
    <source>
        <dbReference type="Pfam" id="PF04608"/>
    </source>
</evidence>
<protein>
    <submittedName>
        <fullName evidence="3">Phosphatidylglycerophosphatase A</fullName>
    </submittedName>
</protein>
<name>A0A5S9IQU7_UABAM</name>
<keyword evidence="1" id="KW-1133">Transmembrane helix</keyword>